<dbReference type="EMBL" id="JAMYWD010000010">
    <property type="protein sequence ID" value="KAJ4957881.1"/>
    <property type="molecule type" value="Genomic_DNA"/>
</dbReference>
<evidence type="ECO:0000313" key="2">
    <source>
        <dbReference type="EMBL" id="KAJ4957881.1"/>
    </source>
</evidence>
<name>A0A9Q0H3B2_9MAGN</name>
<dbReference type="AlphaFoldDB" id="A0A9Q0H3B2"/>
<feature type="region of interest" description="Disordered" evidence="1">
    <location>
        <begin position="58"/>
        <end position="116"/>
    </location>
</feature>
<gene>
    <name evidence="2" type="ORF">NE237_024992</name>
</gene>
<dbReference type="Proteomes" id="UP001141806">
    <property type="component" value="Unassembled WGS sequence"/>
</dbReference>
<comment type="caution">
    <text evidence="2">The sequence shown here is derived from an EMBL/GenBank/DDBJ whole genome shotgun (WGS) entry which is preliminary data.</text>
</comment>
<organism evidence="2 3">
    <name type="scientific">Protea cynaroides</name>
    <dbReference type="NCBI Taxonomy" id="273540"/>
    <lineage>
        <taxon>Eukaryota</taxon>
        <taxon>Viridiplantae</taxon>
        <taxon>Streptophyta</taxon>
        <taxon>Embryophyta</taxon>
        <taxon>Tracheophyta</taxon>
        <taxon>Spermatophyta</taxon>
        <taxon>Magnoliopsida</taxon>
        <taxon>Proteales</taxon>
        <taxon>Proteaceae</taxon>
        <taxon>Protea</taxon>
    </lineage>
</organism>
<reference evidence="2" key="1">
    <citation type="journal article" date="2023" name="Plant J.">
        <title>The genome of the king protea, Protea cynaroides.</title>
        <authorList>
            <person name="Chang J."/>
            <person name="Duong T.A."/>
            <person name="Schoeman C."/>
            <person name="Ma X."/>
            <person name="Roodt D."/>
            <person name="Barker N."/>
            <person name="Li Z."/>
            <person name="Van de Peer Y."/>
            <person name="Mizrachi E."/>
        </authorList>
    </citation>
    <scope>NUCLEOTIDE SEQUENCE</scope>
    <source>
        <tissue evidence="2">Young leaves</tissue>
    </source>
</reference>
<accession>A0A9Q0H3B2</accession>
<feature type="compositionally biased region" description="Low complexity" evidence="1">
    <location>
        <begin position="58"/>
        <end position="74"/>
    </location>
</feature>
<keyword evidence="3" id="KW-1185">Reference proteome</keyword>
<feature type="compositionally biased region" description="Low complexity" evidence="1">
    <location>
        <begin position="102"/>
        <end position="116"/>
    </location>
</feature>
<sequence>MKLLNYLDFWHLLAKGHDGRCALSKSQSKRTALERPSSQPSNTVLPFPVLDFVVESIPHSTTTPSPSSSSTSPMEDPPPPNPLRHSSRATRPPTHLGDYCCSHVQASSSSPSTSLVRSSTFSSISHSISYGHFSPSYKAFLVSISRET</sequence>
<protein>
    <submittedName>
        <fullName evidence="2">Uncharacterized protein</fullName>
    </submittedName>
</protein>
<evidence type="ECO:0000256" key="1">
    <source>
        <dbReference type="SAM" id="MobiDB-lite"/>
    </source>
</evidence>
<proteinExistence type="predicted"/>
<evidence type="ECO:0000313" key="3">
    <source>
        <dbReference type="Proteomes" id="UP001141806"/>
    </source>
</evidence>